<organism evidence="2 3">
    <name type="scientific">Duganella dendranthematis</name>
    <dbReference type="NCBI Taxonomy" id="2728021"/>
    <lineage>
        <taxon>Bacteria</taxon>
        <taxon>Pseudomonadati</taxon>
        <taxon>Pseudomonadota</taxon>
        <taxon>Betaproteobacteria</taxon>
        <taxon>Burkholderiales</taxon>
        <taxon>Oxalobacteraceae</taxon>
        <taxon>Telluria group</taxon>
        <taxon>Duganella</taxon>
    </lineage>
</organism>
<evidence type="ECO:0000256" key="1">
    <source>
        <dbReference type="SAM" id="SignalP"/>
    </source>
</evidence>
<keyword evidence="3" id="KW-1185">Reference proteome</keyword>
<gene>
    <name evidence="2" type="ORF">HH213_17795</name>
</gene>
<sequence length="238" mass="24651">MKFIAHVIVAITISSGLLACGGGSGGGSFAYCADGTTTESAGKQGACSHHGGLATTPTTPTTPPVVVTPPVVQPSVLYRGFKKPVISGLNYTDATGQSGTTDKDGLFPVTVNGTKLLEFHIGSIRLYQMTELNAQAFTLENLYQLEFFAVSGIPNDDAVQNLLAFLMIVDDDGDLANGVNIPSAVVNAAAGLSINFNVSSASFYADSSVQKTVQLLSSHTSKGVRPLPPLTEVKAASR</sequence>
<reference evidence="2 3" key="1">
    <citation type="submission" date="2020-04" db="EMBL/GenBank/DDBJ databases">
        <title>Genome sequencing of novel species.</title>
        <authorList>
            <person name="Heo J."/>
            <person name="Kim S.-J."/>
            <person name="Kim J.-S."/>
            <person name="Hong S.-B."/>
            <person name="Kwon S.-W."/>
        </authorList>
    </citation>
    <scope>NUCLEOTIDE SEQUENCE [LARGE SCALE GENOMIC DNA]</scope>
    <source>
        <strain evidence="2 3">AF9R3</strain>
    </source>
</reference>
<accession>A0ABX6MBR9</accession>
<protein>
    <submittedName>
        <fullName evidence="2">Uncharacterized protein</fullName>
    </submittedName>
</protein>
<evidence type="ECO:0000313" key="2">
    <source>
        <dbReference type="EMBL" id="QJD91777.1"/>
    </source>
</evidence>
<dbReference type="EMBL" id="CP051684">
    <property type="protein sequence ID" value="QJD91777.1"/>
    <property type="molecule type" value="Genomic_DNA"/>
</dbReference>
<dbReference type="RefSeq" id="WP_169113087.1">
    <property type="nucleotide sequence ID" value="NZ_CP051684.1"/>
</dbReference>
<keyword evidence="1" id="KW-0732">Signal</keyword>
<feature type="chain" id="PRO_5045304445" evidence="1">
    <location>
        <begin position="20"/>
        <end position="238"/>
    </location>
</feature>
<proteinExistence type="predicted"/>
<feature type="signal peptide" evidence="1">
    <location>
        <begin position="1"/>
        <end position="19"/>
    </location>
</feature>
<name>A0ABX6MBR9_9BURK</name>
<dbReference type="Proteomes" id="UP000503117">
    <property type="component" value="Chromosome"/>
</dbReference>
<dbReference type="PROSITE" id="PS51257">
    <property type="entry name" value="PROKAR_LIPOPROTEIN"/>
    <property type="match status" value="1"/>
</dbReference>
<evidence type="ECO:0000313" key="3">
    <source>
        <dbReference type="Proteomes" id="UP000503117"/>
    </source>
</evidence>